<dbReference type="OrthoDB" id="9402762at2759"/>
<feature type="compositionally biased region" description="Low complexity" evidence="1">
    <location>
        <begin position="616"/>
        <end position="625"/>
    </location>
</feature>
<feature type="compositionally biased region" description="Basic and acidic residues" evidence="1">
    <location>
        <begin position="226"/>
        <end position="238"/>
    </location>
</feature>
<feature type="compositionally biased region" description="Low complexity" evidence="1">
    <location>
        <begin position="698"/>
        <end position="713"/>
    </location>
</feature>
<evidence type="ECO:0000313" key="3">
    <source>
        <dbReference type="Proteomes" id="UP001049176"/>
    </source>
</evidence>
<evidence type="ECO:0000313" key="2">
    <source>
        <dbReference type="EMBL" id="KAG7099950.1"/>
    </source>
</evidence>
<comment type="caution">
    <text evidence="2">The sequence shown here is derived from an EMBL/GenBank/DDBJ whole genome shotgun (WGS) entry which is preliminary data.</text>
</comment>
<dbReference type="KEGG" id="more:E1B28_001743"/>
<dbReference type="PANTHER" id="PTHR13265:SF0">
    <property type="entry name" value="HPR1"/>
    <property type="match status" value="1"/>
</dbReference>
<dbReference type="PANTHER" id="PTHR13265">
    <property type="entry name" value="THO COMPLEX SUBUNIT 1"/>
    <property type="match status" value="1"/>
</dbReference>
<reference evidence="2" key="1">
    <citation type="journal article" date="2021" name="Genome Biol. Evol.">
        <title>The assembled and annotated genome of the fairy-ring fungus Marasmius oreades.</title>
        <authorList>
            <person name="Hiltunen M."/>
            <person name="Ament-Velasquez S.L."/>
            <person name="Johannesson H."/>
        </authorList>
    </citation>
    <scope>NUCLEOTIDE SEQUENCE</scope>
    <source>
        <strain evidence="2">03SP1</strain>
    </source>
</reference>
<dbReference type="RefSeq" id="XP_043016420.1">
    <property type="nucleotide sequence ID" value="XM_043147706.1"/>
</dbReference>
<dbReference type="AlphaFoldDB" id="A0A9P7V455"/>
<feature type="compositionally biased region" description="Basic and acidic residues" evidence="1">
    <location>
        <begin position="715"/>
        <end position="728"/>
    </location>
</feature>
<dbReference type="GO" id="GO:0000445">
    <property type="term" value="C:THO complex part of transcription export complex"/>
    <property type="evidence" value="ECO:0007669"/>
    <property type="project" value="TreeGrafter"/>
</dbReference>
<protein>
    <recommendedName>
        <fullName evidence="4">THO complex subunit 1</fullName>
    </recommendedName>
</protein>
<sequence>MSAVSLEPVLTSLIASIPTSPVHEEQLKQLVKKTLDDAKRISSPENRKNQWEYLLRNEVLNLAATEGQALKNEETRYYDQLRDMLDLVLKFTELDACEQSFPFTVLQDLLEAQTIASCSHTFTWIETRASRLTEGMVPGKGKALVLLRTLNDLLRRLSKMGTMTIFCGRILTFLSGVFPLGERSGVNLRGEYGPLWEGVTMEAKEESSSAGADQAKVEDSNGDMKMQVDSKDPKKDDKAAEQKMDFYNTFWSLQRPFSRPPLFANPATFPDFKEAVTKVLPVIKEASAKERLMMGSKAVGASNGSLKRKREPLESAEDAVEEYFFAKFLTSPELIDLEIADTHFRRQFLFQLLILLSHLLNYTKAAKAAWQTTRNRSLQMDFVLSDTDAQWVQETFTKAMEELRQTTPNGRAFADTAAVILERDRNWIRWKNDMCPPFDKAPWSVEIEEEEEVDGEKQKKRKVGLEEATREARQKMREPPEDWQWKFGSEALTEIWEMGYRDLHDLQRPFHPGDIQDFAKKIQLEDRRIEMRTKQLRQQQERREAFKMAAAAKAAEAEAAEMESKATTTNLEPPTDTISAQNVSSPLHPSLPAKPVSSSLPQEPPSVGTPASTVGPSAAPVTSTPTPRPATPMSAPLPPDDQIKKAEESKERWSWLALRTAREQYLSHFGKVGTGDVPALVQEIEREKEKEAKETKASESPSGSSPSKSPGPETLKVDVEGDIKMEAT</sequence>
<name>A0A9P7V455_9AGAR</name>
<keyword evidence="3" id="KW-1185">Reference proteome</keyword>
<feature type="compositionally biased region" description="Polar residues" evidence="1">
    <location>
        <begin position="565"/>
        <end position="587"/>
    </location>
</feature>
<dbReference type="Pfam" id="PF11957">
    <property type="entry name" value="efThoc1"/>
    <property type="match status" value="1"/>
</dbReference>
<feature type="region of interest" description="Disordered" evidence="1">
    <location>
        <begin position="205"/>
        <end position="238"/>
    </location>
</feature>
<feature type="region of interest" description="Disordered" evidence="1">
    <location>
        <begin position="449"/>
        <end position="479"/>
    </location>
</feature>
<feature type="compositionally biased region" description="Pro residues" evidence="1">
    <location>
        <begin position="626"/>
        <end position="639"/>
    </location>
</feature>
<evidence type="ECO:0008006" key="4">
    <source>
        <dbReference type="Google" id="ProtNLM"/>
    </source>
</evidence>
<feature type="compositionally biased region" description="Basic and acidic residues" evidence="1">
    <location>
        <begin position="684"/>
        <end position="697"/>
    </location>
</feature>
<accession>A0A9P7V455</accession>
<feature type="region of interest" description="Disordered" evidence="1">
    <location>
        <begin position="552"/>
        <end position="648"/>
    </location>
</feature>
<evidence type="ECO:0000256" key="1">
    <source>
        <dbReference type="SAM" id="MobiDB-lite"/>
    </source>
</evidence>
<dbReference type="EMBL" id="CM032181">
    <property type="protein sequence ID" value="KAG7099950.1"/>
    <property type="molecule type" value="Genomic_DNA"/>
</dbReference>
<dbReference type="GO" id="GO:0006406">
    <property type="term" value="P:mRNA export from nucleus"/>
    <property type="evidence" value="ECO:0007669"/>
    <property type="project" value="TreeGrafter"/>
</dbReference>
<dbReference type="InterPro" id="IPR021861">
    <property type="entry name" value="THO_THOC1"/>
</dbReference>
<feature type="region of interest" description="Disordered" evidence="1">
    <location>
        <begin position="684"/>
        <end position="728"/>
    </location>
</feature>
<organism evidence="2 3">
    <name type="scientific">Marasmius oreades</name>
    <name type="common">fairy-ring Marasmius</name>
    <dbReference type="NCBI Taxonomy" id="181124"/>
    <lineage>
        <taxon>Eukaryota</taxon>
        <taxon>Fungi</taxon>
        <taxon>Dikarya</taxon>
        <taxon>Basidiomycota</taxon>
        <taxon>Agaricomycotina</taxon>
        <taxon>Agaricomycetes</taxon>
        <taxon>Agaricomycetidae</taxon>
        <taxon>Agaricales</taxon>
        <taxon>Marasmiineae</taxon>
        <taxon>Marasmiaceae</taxon>
        <taxon>Marasmius</taxon>
    </lineage>
</organism>
<gene>
    <name evidence="2" type="ORF">E1B28_001743</name>
</gene>
<feature type="compositionally biased region" description="Basic and acidic residues" evidence="1">
    <location>
        <begin position="463"/>
        <end position="479"/>
    </location>
</feature>
<dbReference type="Proteomes" id="UP001049176">
    <property type="component" value="Chromosome 1"/>
</dbReference>
<dbReference type="GeneID" id="66070819"/>
<proteinExistence type="predicted"/>